<keyword evidence="2" id="KW-0614">Plasmid</keyword>
<evidence type="ECO:0000313" key="2">
    <source>
        <dbReference type="EMBL" id="AVN58618.1"/>
    </source>
</evidence>
<dbReference type="InterPro" id="IPR052933">
    <property type="entry name" value="DNA_Protect_Modify"/>
</dbReference>
<protein>
    <recommendedName>
        <fullName evidence="1">Helicase ATP-binding domain-containing protein</fullName>
    </recommendedName>
</protein>
<dbReference type="PRINTS" id="PR00507">
    <property type="entry name" value="N12N6MTFRASE"/>
</dbReference>
<dbReference type="SUPFAM" id="SSF52540">
    <property type="entry name" value="P-loop containing nucleoside triphosphate hydrolases"/>
    <property type="match status" value="2"/>
</dbReference>
<organism evidence="2">
    <name type="scientific">Mycolicibacterium sp. CBMA 213</name>
    <dbReference type="NCBI Taxonomy" id="1968788"/>
    <lineage>
        <taxon>Bacteria</taxon>
        <taxon>Bacillati</taxon>
        <taxon>Actinomycetota</taxon>
        <taxon>Actinomycetes</taxon>
        <taxon>Mycobacteriales</taxon>
        <taxon>Mycobacteriaceae</taxon>
        <taxon>Mycolicibacterium</taxon>
    </lineage>
</organism>
<evidence type="ECO:0000259" key="1">
    <source>
        <dbReference type="SMART" id="SM00487"/>
    </source>
</evidence>
<dbReference type="SUPFAM" id="SSF53335">
    <property type="entry name" value="S-adenosyl-L-methionine-dependent methyltransferases"/>
    <property type="match status" value="1"/>
</dbReference>
<feature type="domain" description="Helicase ATP-binding" evidence="1">
    <location>
        <begin position="783"/>
        <end position="1046"/>
    </location>
</feature>
<dbReference type="Gene3D" id="3.40.50.150">
    <property type="entry name" value="Vaccinia Virus protein VP39"/>
    <property type="match status" value="1"/>
</dbReference>
<dbReference type="InterPro" id="IPR038718">
    <property type="entry name" value="SNF2-like_sf"/>
</dbReference>
<dbReference type="InterPro" id="IPR041698">
    <property type="entry name" value="Methyltransf_25"/>
</dbReference>
<sequence length="1578" mass="172455">MSNDSSVLYGTDRKTYGKRGLAVARRAVDAARVVTELGEHAPDERQLAILQDFPGWGPAAALFDPELSGKWAELADEFDEIAGNDGTRAGRIVDTSFYTPPALITHIYGVLRTAGFAGGSVLDLGCGSGRFATHAPDDMPIRLTGIEADPIAAAIARALNPAASIITGELQSITLPASRFDAAVGNVPFSSSNVYDSTTGYYGDLHNYFVTRAVAAVRPGGYVVLVTSRHTLDAVEGLDKAISRHADLLGAVRLPTGYFRADGTDVVADVVVLRVRGEDDPKFGWHQAGPATTDLGDVDQAAIVRGGRVRVSRFWVEHPECVAGRMKMTGFDRNPVAVEALKPAEAVAAAFAALTPLLVPYPPVSPVPADLADVRLTDVEGRKEGSLHIVDSAVVRVVDGALTPVARAGAELRALIGLRDAAVALVESEANWECPDGQIEPLRTACREAYTAYVERFGLLNRGVVTEGEPDPETGTPKLGWRTATLGGFRKDPDAPVVLALEVFDQEAGHGTPAPILTRRVNKRPKPVTRAATAGEALSISLGEGRGLDLHRIAGLLGLADQDAAFDALGDLAYRNPGNGQPVAARDYLSGNVRVKLRAALAAAAMDPSYERNVTALEQVQPPMLGRHDIRIELGSVWVTAGDVADFCEEVFGRRATVNHIAPLASWEVDGWSQGLSGAARLAYCTSRMDAFALLQVGLNGSAPIVYDEVWDAVSHTYRKVRNGDQTEAAEQKLQAIAERFSVWVWENPERERRIVEHYNETMNAHVLRRHDGTHLTFPGLADGVELWSWQRDFVDQGVSMPQAFNAFEVGLGKTLTAITLAMTLRQFGLANRVALSVPLHLIEQFTREAYQAWPSGRFLIVTRDDLKAGARRRFAARCAMGDWDMVIMTHEIFSAIPVPASVEERMINDELSDLEAFSRAGGYKGKRIASAVRSLQGRLEKLRDNINDPHMLTWDMLGIDYLVVDEADRYRRLYVPTRADGFSLGSAKRAKDLQLKIEMLRQSNPDRPHVTLMTGTPFTNTLAEAFVWTKMLAPEQLRRTGLEHFDSWAAQFIRYEVIVEVSPDGGGFRSRRRPSVIQNVPELRMMLGEFMTIVRAQDTDLQRPDAVRDSVVVPASADTHAYMQTLVKRADDLRARRISAEKDNMLVICSDGRKVALDPHLVGISGGAPKLEAVAERVAEIYRQTREVTYPGSEVPGAFQLVLCDLGTPNTGDNQSYGRIRAGLIARGVPAAKIRFVHEAATTKSREAIFAGCRDGSIAILLGSTPKVGIGTNIQKRMTAIHHVDPTWTAAAWEQRNGRGIRKGNYNAQVSVISYICEGTFDAFMFGILERKSRGFEQLYRNDGLAREIEDMGDVTLNFGELKAAAAGNVLLLRQHELTTQIRKLRLEHVTAMQNVRTLSAIAVQTEDHADALMKRTQLLERFGERVSTLGPVDLARTALAVCDEVPQRFWDADWKDQDVMVGFRSNDAGHHLVVRYDHEPLWSVMMPAKVRRRGAAAVQEWAEHRVESWIGELDAEIAQTNMRAEETRCRAEDARGAAAAADLAEPAALIAARAELDGVNSRINDELVADDPAAAA</sequence>
<dbReference type="SMART" id="SM00487">
    <property type="entry name" value="DEXDc"/>
    <property type="match status" value="1"/>
</dbReference>
<gene>
    <name evidence="2" type="ORF">B5P44_p00356</name>
</gene>
<dbReference type="Pfam" id="PF13649">
    <property type="entry name" value="Methyltransf_25"/>
    <property type="match status" value="1"/>
</dbReference>
<dbReference type="CDD" id="cd02440">
    <property type="entry name" value="AdoMet_MTases"/>
    <property type="match status" value="1"/>
</dbReference>
<dbReference type="EMBL" id="MF600313">
    <property type="protein sequence ID" value="AVN58618.1"/>
    <property type="molecule type" value="Genomic_DNA"/>
</dbReference>
<geneLocation type="plasmid" evidence="2">
    <name>pCBMA213_1</name>
</geneLocation>
<dbReference type="PANTHER" id="PTHR41313">
    <property type="entry name" value="ADENINE-SPECIFIC METHYLTRANSFERASE"/>
    <property type="match status" value="1"/>
</dbReference>
<accession>A0A343VRU4</accession>
<dbReference type="PANTHER" id="PTHR41313:SF1">
    <property type="entry name" value="DNA METHYLASE ADENINE-SPECIFIC DOMAIN-CONTAINING PROTEIN"/>
    <property type="match status" value="1"/>
</dbReference>
<reference evidence="2" key="1">
    <citation type="journal article" date="2018" name="Front. Microbiol.">
        <title>Beyond the Limits: tRNA Array Units in Mycobacterium Genomes.</title>
        <authorList>
            <person name="Morgado S.M."/>
            <person name="Vicente A.C."/>
        </authorList>
    </citation>
    <scope>NUCLEOTIDE SEQUENCE</scope>
    <source>
        <strain evidence="2">CBMA 213</strain>
        <plasmid evidence="2">pCBMA213_1</plasmid>
    </source>
</reference>
<dbReference type="InterPro" id="IPR014001">
    <property type="entry name" value="Helicase_ATP-bd"/>
</dbReference>
<dbReference type="InterPro" id="IPR027417">
    <property type="entry name" value="P-loop_NTPase"/>
</dbReference>
<dbReference type="InterPro" id="IPR029063">
    <property type="entry name" value="SAM-dependent_MTases_sf"/>
</dbReference>
<dbReference type="Gene3D" id="3.40.50.10810">
    <property type="entry name" value="Tandem AAA-ATPase domain"/>
    <property type="match status" value="1"/>
</dbReference>
<dbReference type="Gene3D" id="3.40.50.300">
    <property type="entry name" value="P-loop containing nucleotide triphosphate hydrolases"/>
    <property type="match status" value="1"/>
</dbReference>
<name>A0A343VRU4_9MYCO</name>
<proteinExistence type="predicted"/>
<dbReference type="RefSeq" id="WP_155922041.1">
    <property type="nucleotide sequence ID" value="NZ_MF600313.1"/>
</dbReference>